<evidence type="ECO:0000313" key="2">
    <source>
        <dbReference type="Proteomes" id="UP000199017"/>
    </source>
</evidence>
<reference evidence="1 2" key="1">
    <citation type="submission" date="2016-10" db="EMBL/GenBank/DDBJ databases">
        <authorList>
            <person name="de Groot N.N."/>
        </authorList>
    </citation>
    <scope>NUCLEOTIDE SEQUENCE [LARGE SCALE GENOMIC DNA]</scope>
    <source>
        <strain evidence="2">P4B,CCM 7963,CECT 7998,DSM 25260,IBRC-M 10614,KCTC 13821</strain>
    </source>
</reference>
<dbReference type="STRING" id="930129.SAMN05216352_105299"/>
<accession>A0A1G8IQT0</accession>
<dbReference type="Proteomes" id="UP000199017">
    <property type="component" value="Unassembled WGS sequence"/>
</dbReference>
<evidence type="ECO:0000313" key="1">
    <source>
        <dbReference type="EMBL" id="SDI21191.1"/>
    </source>
</evidence>
<dbReference type="AlphaFoldDB" id="A0A1G8IQT0"/>
<gene>
    <name evidence="1" type="ORF">SAMN05216352_105299</name>
</gene>
<dbReference type="EMBL" id="FNDU01000005">
    <property type="protein sequence ID" value="SDI21191.1"/>
    <property type="molecule type" value="Genomic_DNA"/>
</dbReference>
<sequence length="62" mass="6878">MFNNNHNKNNSSLPPYTVADLLNGHNLDIIGAVLLVTGKLKVNTVKNIPRRTYGGSSPYRRL</sequence>
<name>A0A1G8IQT0_9BACI</name>
<proteinExistence type="predicted"/>
<protein>
    <submittedName>
        <fullName evidence="1">Uncharacterized protein</fullName>
    </submittedName>
</protein>
<keyword evidence="2" id="KW-1185">Reference proteome</keyword>
<organism evidence="1 2">
    <name type="scientific">Alteribacillus bidgolensis</name>
    <dbReference type="NCBI Taxonomy" id="930129"/>
    <lineage>
        <taxon>Bacteria</taxon>
        <taxon>Bacillati</taxon>
        <taxon>Bacillota</taxon>
        <taxon>Bacilli</taxon>
        <taxon>Bacillales</taxon>
        <taxon>Bacillaceae</taxon>
        <taxon>Alteribacillus</taxon>
    </lineage>
</organism>